<comment type="caution">
    <text evidence="2">The sequence shown here is derived from an EMBL/GenBank/DDBJ whole genome shotgun (WGS) entry which is preliminary data.</text>
</comment>
<name>A0A7J8ERR4_MOLMO</name>
<sequence length="122" mass="13942">MLRLKCFLGTVIIGYLVPLSHNVHPHGVQEIPDDRGRLPRSEFDDRPLVRLQDAQGVCAVRSIFFRVHRTHQHAGAAGRHGLCARQAHHELQVLAVIWHPLQKLLPTHLLTKDLRRVLQLLD</sequence>
<keyword evidence="3" id="KW-1185">Reference proteome</keyword>
<evidence type="ECO:0000256" key="1">
    <source>
        <dbReference type="SAM" id="SignalP"/>
    </source>
</evidence>
<dbReference type="AlphaFoldDB" id="A0A7J8ERR4"/>
<feature type="chain" id="PRO_5029704367" description="Secreted protein" evidence="1">
    <location>
        <begin position="23"/>
        <end position="122"/>
    </location>
</feature>
<protein>
    <recommendedName>
        <fullName evidence="4">Secreted protein</fullName>
    </recommendedName>
</protein>
<dbReference type="EMBL" id="JACASF010000013">
    <property type="protein sequence ID" value="KAF6437995.1"/>
    <property type="molecule type" value="Genomic_DNA"/>
</dbReference>
<accession>A0A7J8ERR4</accession>
<evidence type="ECO:0008006" key="4">
    <source>
        <dbReference type="Google" id="ProtNLM"/>
    </source>
</evidence>
<keyword evidence="1" id="KW-0732">Signal</keyword>
<evidence type="ECO:0000313" key="2">
    <source>
        <dbReference type="EMBL" id="KAF6437995.1"/>
    </source>
</evidence>
<dbReference type="Proteomes" id="UP000550707">
    <property type="component" value="Unassembled WGS sequence"/>
</dbReference>
<feature type="signal peptide" evidence="1">
    <location>
        <begin position="1"/>
        <end position="22"/>
    </location>
</feature>
<gene>
    <name evidence="2" type="ORF">HJG59_008695</name>
</gene>
<proteinExistence type="predicted"/>
<evidence type="ECO:0000313" key="3">
    <source>
        <dbReference type="Proteomes" id="UP000550707"/>
    </source>
</evidence>
<organism evidence="2 3">
    <name type="scientific">Molossus molossus</name>
    <name type="common">Pallas' mastiff bat</name>
    <name type="synonym">Vespertilio molossus</name>
    <dbReference type="NCBI Taxonomy" id="27622"/>
    <lineage>
        <taxon>Eukaryota</taxon>
        <taxon>Metazoa</taxon>
        <taxon>Chordata</taxon>
        <taxon>Craniata</taxon>
        <taxon>Vertebrata</taxon>
        <taxon>Euteleostomi</taxon>
        <taxon>Mammalia</taxon>
        <taxon>Eutheria</taxon>
        <taxon>Laurasiatheria</taxon>
        <taxon>Chiroptera</taxon>
        <taxon>Yangochiroptera</taxon>
        <taxon>Molossidae</taxon>
        <taxon>Molossus</taxon>
    </lineage>
</organism>
<dbReference type="InParanoid" id="A0A7J8ERR4"/>
<reference evidence="2 3" key="1">
    <citation type="journal article" date="2020" name="Nature">
        <title>Six reference-quality genomes reveal evolution of bat adaptations.</title>
        <authorList>
            <person name="Jebb D."/>
            <person name="Huang Z."/>
            <person name="Pippel M."/>
            <person name="Hughes G.M."/>
            <person name="Lavrichenko K."/>
            <person name="Devanna P."/>
            <person name="Winkler S."/>
            <person name="Jermiin L.S."/>
            <person name="Skirmuntt E.C."/>
            <person name="Katzourakis A."/>
            <person name="Burkitt-Gray L."/>
            <person name="Ray D.A."/>
            <person name="Sullivan K.A.M."/>
            <person name="Roscito J.G."/>
            <person name="Kirilenko B.M."/>
            <person name="Davalos L.M."/>
            <person name="Corthals A.P."/>
            <person name="Power M.L."/>
            <person name="Jones G."/>
            <person name="Ransome R.D."/>
            <person name="Dechmann D.K.N."/>
            <person name="Locatelli A.G."/>
            <person name="Puechmaille S.J."/>
            <person name="Fedrigo O."/>
            <person name="Jarvis E.D."/>
            <person name="Hiller M."/>
            <person name="Vernes S.C."/>
            <person name="Myers E.W."/>
            <person name="Teeling E.C."/>
        </authorList>
    </citation>
    <scope>NUCLEOTIDE SEQUENCE [LARGE SCALE GENOMIC DNA]</scope>
    <source>
        <strain evidence="2">MMolMol1</strain>
        <tissue evidence="2">Muscle</tissue>
    </source>
</reference>